<comment type="caution">
    <text evidence="1">The sequence shown here is derived from an EMBL/GenBank/DDBJ whole genome shotgun (WGS) entry which is preliminary data.</text>
</comment>
<accession>A0A4C1UTT5</accession>
<sequence>MEHRGKEAGCCVTSAVLTSQCVFLGRVRMHMLMRQLEKRNSPIRWSHLSPHAGALKQFHRRTWERVRTFEVREKGGRFIYSLTVATHSTRRGARGGGRGRRGARP</sequence>
<evidence type="ECO:0000313" key="1">
    <source>
        <dbReference type="EMBL" id="GBP29848.1"/>
    </source>
</evidence>
<gene>
    <name evidence="1" type="ORF">EVAR_20177_1</name>
</gene>
<keyword evidence="2" id="KW-1185">Reference proteome</keyword>
<protein>
    <submittedName>
        <fullName evidence="1">Uncharacterized protein</fullName>
    </submittedName>
</protein>
<dbReference type="Proteomes" id="UP000299102">
    <property type="component" value="Unassembled WGS sequence"/>
</dbReference>
<name>A0A4C1UTT5_EUMVA</name>
<dbReference type="EMBL" id="BGZK01000225">
    <property type="protein sequence ID" value="GBP29848.1"/>
    <property type="molecule type" value="Genomic_DNA"/>
</dbReference>
<organism evidence="1 2">
    <name type="scientific">Eumeta variegata</name>
    <name type="common">Bagworm moth</name>
    <name type="synonym">Eumeta japonica</name>
    <dbReference type="NCBI Taxonomy" id="151549"/>
    <lineage>
        <taxon>Eukaryota</taxon>
        <taxon>Metazoa</taxon>
        <taxon>Ecdysozoa</taxon>
        <taxon>Arthropoda</taxon>
        <taxon>Hexapoda</taxon>
        <taxon>Insecta</taxon>
        <taxon>Pterygota</taxon>
        <taxon>Neoptera</taxon>
        <taxon>Endopterygota</taxon>
        <taxon>Lepidoptera</taxon>
        <taxon>Glossata</taxon>
        <taxon>Ditrysia</taxon>
        <taxon>Tineoidea</taxon>
        <taxon>Psychidae</taxon>
        <taxon>Oiketicinae</taxon>
        <taxon>Eumeta</taxon>
    </lineage>
</organism>
<proteinExistence type="predicted"/>
<dbReference type="AlphaFoldDB" id="A0A4C1UTT5"/>
<evidence type="ECO:0000313" key="2">
    <source>
        <dbReference type="Proteomes" id="UP000299102"/>
    </source>
</evidence>
<reference evidence="1 2" key="1">
    <citation type="journal article" date="2019" name="Commun. Biol.">
        <title>The bagworm genome reveals a unique fibroin gene that provides high tensile strength.</title>
        <authorList>
            <person name="Kono N."/>
            <person name="Nakamura H."/>
            <person name="Ohtoshi R."/>
            <person name="Tomita M."/>
            <person name="Numata K."/>
            <person name="Arakawa K."/>
        </authorList>
    </citation>
    <scope>NUCLEOTIDE SEQUENCE [LARGE SCALE GENOMIC DNA]</scope>
</reference>